<dbReference type="Proteomes" id="UP000036403">
    <property type="component" value="Unassembled WGS sequence"/>
</dbReference>
<keyword evidence="1" id="KW-0812">Transmembrane</keyword>
<dbReference type="OrthoDB" id="10062605at2759"/>
<dbReference type="EMBL" id="LBMM01000942">
    <property type="protein sequence ID" value="KMQ97178.1"/>
    <property type="molecule type" value="Genomic_DNA"/>
</dbReference>
<reference evidence="2 3" key="1">
    <citation type="submission" date="2015-04" db="EMBL/GenBank/DDBJ databases">
        <title>Lasius niger genome sequencing.</title>
        <authorList>
            <person name="Konorov E.A."/>
            <person name="Nikitin M.A."/>
            <person name="Kirill M.V."/>
            <person name="Chang P."/>
        </authorList>
    </citation>
    <scope>NUCLEOTIDE SEQUENCE [LARGE SCALE GENOMIC DNA]</scope>
    <source>
        <tissue evidence="2">Whole</tissue>
    </source>
</reference>
<organism evidence="2 3">
    <name type="scientific">Lasius niger</name>
    <name type="common">Black garden ant</name>
    <dbReference type="NCBI Taxonomy" id="67767"/>
    <lineage>
        <taxon>Eukaryota</taxon>
        <taxon>Metazoa</taxon>
        <taxon>Ecdysozoa</taxon>
        <taxon>Arthropoda</taxon>
        <taxon>Hexapoda</taxon>
        <taxon>Insecta</taxon>
        <taxon>Pterygota</taxon>
        <taxon>Neoptera</taxon>
        <taxon>Endopterygota</taxon>
        <taxon>Hymenoptera</taxon>
        <taxon>Apocrita</taxon>
        <taxon>Aculeata</taxon>
        <taxon>Formicoidea</taxon>
        <taxon>Formicidae</taxon>
        <taxon>Formicinae</taxon>
        <taxon>Lasius</taxon>
        <taxon>Lasius</taxon>
    </lineage>
</organism>
<keyword evidence="1" id="KW-1133">Transmembrane helix</keyword>
<gene>
    <name evidence="2" type="ORF">RF55_2509</name>
</gene>
<dbReference type="PaxDb" id="67767-A0A0J7L3J1"/>
<sequence>MIVRCAHRVSCTAETLGAVYQENRVSQAVLLADSSSNSISELRGIFEQTESHCSSREENNNMLRLSHSDSQNIMNCASGNNEIWTSVKEQTSSELLGVDEDVNLDARSCTRSSQSFQLRSISWRMMLWGIIIFFLGFFVNQIMVNACNGPLHGWSIEHILGRYIYKITNAAPHPM</sequence>
<protein>
    <submittedName>
        <fullName evidence="2">Protein saal1</fullName>
    </submittedName>
</protein>
<name>A0A0J7L3J1_LASNI</name>
<proteinExistence type="predicted"/>
<dbReference type="STRING" id="67767.A0A0J7L3J1"/>
<accession>A0A0J7L3J1</accession>
<keyword evidence="3" id="KW-1185">Reference proteome</keyword>
<keyword evidence="1" id="KW-0472">Membrane</keyword>
<evidence type="ECO:0000313" key="2">
    <source>
        <dbReference type="EMBL" id="KMQ97178.1"/>
    </source>
</evidence>
<evidence type="ECO:0000256" key="1">
    <source>
        <dbReference type="SAM" id="Phobius"/>
    </source>
</evidence>
<evidence type="ECO:0000313" key="3">
    <source>
        <dbReference type="Proteomes" id="UP000036403"/>
    </source>
</evidence>
<feature type="transmembrane region" description="Helical" evidence="1">
    <location>
        <begin position="121"/>
        <end position="139"/>
    </location>
</feature>
<comment type="caution">
    <text evidence="2">The sequence shown here is derived from an EMBL/GenBank/DDBJ whole genome shotgun (WGS) entry which is preliminary data.</text>
</comment>
<dbReference type="AlphaFoldDB" id="A0A0J7L3J1"/>